<evidence type="ECO:0000256" key="1">
    <source>
        <dbReference type="SAM" id="MobiDB-lite"/>
    </source>
</evidence>
<proteinExistence type="predicted"/>
<sequence>MQKPFKRTKTRPIDGTWSGDVDVGVCMSETKHNRKSRVRTRHRDTGGRWRERVDTRVDVNKPQAGASTALTISGIFESVEVRCGHSGPVVKSGDVVSENSTGTRSHKMVQSTHTVHWNTIRPVLHYDRAPRQCSLRHRIPLPTGNPRRERATTSRCSVHRPASRAVPR</sequence>
<accession>A0A8S1A6Y4</accession>
<gene>
    <name evidence="2" type="ORF">APLA_LOCUS8996</name>
</gene>
<feature type="region of interest" description="Disordered" evidence="1">
    <location>
        <begin position="137"/>
        <end position="168"/>
    </location>
</feature>
<evidence type="ECO:0000313" key="2">
    <source>
        <dbReference type="EMBL" id="CAB3240316.1"/>
    </source>
</evidence>
<dbReference type="AlphaFoldDB" id="A0A8S1A6Y4"/>
<name>A0A8S1A6Y4_ARCPL</name>
<reference evidence="2 3" key="1">
    <citation type="submission" date="2020-04" db="EMBL/GenBank/DDBJ databases">
        <authorList>
            <person name="Wallbank WR R."/>
            <person name="Pardo Diaz C."/>
            <person name="Kozak K."/>
            <person name="Martin S."/>
            <person name="Jiggins C."/>
            <person name="Moest M."/>
            <person name="Warren A I."/>
            <person name="Byers J.R.P. K."/>
            <person name="Montejo-Kovacevich G."/>
            <person name="Yen C E."/>
        </authorList>
    </citation>
    <scope>NUCLEOTIDE SEQUENCE [LARGE SCALE GENOMIC DNA]</scope>
</reference>
<evidence type="ECO:0000313" key="3">
    <source>
        <dbReference type="Proteomes" id="UP000494256"/>
    </source>
</evidence>
<dbReference type="EMBL" id="CADEBD010000309">
    <property type="protein sequence ID" value="CAB3240316.1"/>
    <property type="molecule type" value="Genomic_DNA"/>
</dbReference>
<dbReference type="OrthoDB" id="7881616at2759"/>
<protein>
    <submittedName>
        <fullName evidence="2">Uncharacterized protein</fullName>
    </submittedName>
</protein>
<feature type="compositionally biased region" description="Basic residues" evidence="1">
    <location>
        <begin position="157"/>
        <end position="168"/>
    </location>
</feature>
<dbReference type="Proteomes" id="UP000494256">
    <property type="component" value="Unassembled WGS sequence"/>
</dbReference>
<organism evidence="2 3">
    <name type="scientific">Arctia plantaginis</name>
    <name type="common">Wood tiger moth</name>
    <name type="synonym">Phalaena plantaginis</name>
    <dbReference type="NCBI Taxonomy" id="874455"/>
    <lineage>
        <taxon>Eukaryota</taxon>
        <taxon>Metazoa</taxon>
        <taxon>Ecdysozoa</taxon>
        <taxon>Arthropoda</taxon>
        <taxon>Hexapoda</taxon>
        <taxon>Insecta</taxon>
        <taxon>Pterygota</taxon>
        <taxon>Neoptera</taxon>
        <taxon>Endopterygota</taxon>
        <taxon>Lepidoptera</taxon>
        <taxon>Glossata</taxon>
        <taxon>Ditrysia</taxon>
        <taxon>Noctuoidea</taxon>
        <taxon>Erebidae</taxon>
        <taxon>Arctiinae</taxon>
        <taxon>Arctia</taxon>
    </lineage>
</organism>
<comment type="caution">
    <text evidence="2">The sequence shown here is derived from an EMBL/GenBank/DDBJ whole genome shotgun (WGS) entry which is preliminary data.</text>
</comment>